<proteinExistence type="predicted"/>
<protein>
    <submittedName>
        <fullName evidence="1">Uncharacterized protein</fullName>
    </submittedName>
</protein>
<dbReference type="GeneID" id="25975597"/>
<organism evidence="2">
    <name type="scientific">Grosmannia clavigera (strain kw1407 / UAMH 11150)</name>
    <name type="common">Blue stain fungus</name>
    <name type="synonym">Graphiocladiella clavigera</name>
    <dbReference type="NCBI Taxonomy" id="655863"/>
    <lineage>
        <taxon>Eukaryota</taxon>
        <taxon>Fungi</taxon>
        <taxon>Dikarya</taxon>
        <taxon>Ascomycota</taxon>
        <taxon>Pezizomycotina</taxon>
        <taxon>Sordariomycetes</taxon>
        <taxon>Sordariomycetidae</taxon>
        <taxon>Ophiostomatales</taxon>
        <taxon>Ophiostomataceae</taxon>
        <taxon>Leptographium</taxon>
    </lineage>
</organism>
<accession>F0XGP5</accession>
<dbReference type="InParanoid" id="F0XGP5"/>
<reference evidence="1 2" key="1">
    <citation type="journal article" date="2011" name="Proc. Natl. Acad. Sci. U.S.A.">
        <title>Genome and transcriptome analyses of the mountain pine beetle-fungal symbiont Grosmannia clavigera, a lodgepole pine pathogen.</title>
        <authorList>
            <person name="DiGuistini S."/>
            <person name="Wang Y."/>
            <person name="Liao N.Y."/>
            <person name="Taylor G."/>
            <person name="Tanguay P."/>
            <person name="Feau N."/>
            <person name="Henrissat B."/>
            <person name="Chan S.K."/>
            <person name="Hesse-Orce U."/>
            <person name="Alamouti S.M."/>
            <person name="Tsui C.K.M."/>
            <person name="Docking R.T."/>
            <person name="Levasseur A."/>
            <person name="Haridas S."/>
            <person name="Robertson G."/>
            <person name="Birol I."/>
            <person name="Holt R.A."/>
            <person name="Marra M.A."/>
            <person name="Hamelin R.C."/>
            <person name="Hirst M."/>
            <person name="Jones S.J.M."/>
            <person name="Bohlmann J."/>
            <person name="Breuil C."/>
        </authorList>
    </citation>
    <scope>NUCLEOTIDE SEQUENCE [LARGE SCALE GENOMIC DNA]</scope>
    <source>
        <strain evidence="2">kw1407 / UAMH 11150</strain>
    </source>
</reference>
<name>F0XGP5_GROCL</name>
<dbReference type="RefSeq" id="XP_014172144.1">
    <property type="nucleotide sequence ID" value="XM_014316669.1"/>
</dbReference>
<dbReference type="HOGENOM" id="CLU_1555421_0_0_1"/>
<keyword evidence="2" id="KW-1185">Reference proteome</keyword>
<dbReference type="AlphaFoldDB" id="F0XGP5"/>
<evidence type="ECO:0000313" key="2">
    <source>
        <dbReference type="Proteomes" id="UP000007796"/>
    </source>
</evidence>
<gene>
    <name evidence="1" type="ORF">CMQ_2591</name>
</gene>
<evidence type="ECO:0000313" key="1">
    <source>
        <dbReference type="EMBL" id="EFX02662.1"/>
    </source>
</evidence>
<sequence>MAALVGRESGRIRHWEQCGRLDTTHASREQRSAATPAVRFGRLSCAWCANADERRGGEAERARTGKIAYIVRSKRVQCQGASKIVVAQEAGLGAFGLETTPRLSYFDPTAPSGLLLAQVSQPAASPEGPEGSALLPDGVGFDVVCREEIEGRYFVQRRCAATRGDWAEVLLV</sequence>
<dbReference type="EMBL" id="GL629769">
    <property type="protein sequence ID" value="EFX02662.1"/>
    <property type="molecule type" value="Genomic_DNA"/>
</dbReference>
<dbReference type="Proteomes" id="UP000007796">
    <property type="component" value="Unassembled WGS sequence"/>
</dbReference>